<evidence type="ECO:0008006" key="8">
    <source>
        <dbReference type="Google" id="ProtNLM"/>
    </source>
</evidence>
<dbReference type="EMBL" id="UINC01105917">
    <property type="protein sequence ID" value="SVC70217.1"/>
    <property type="molecule type" value="Genomic_DNA"/>
</dbReference>
<keyword evidence="5 6" id="KW-0472">Membrane</keyword>
<organism evidence="7">
    <name type="scientific">marine metagenome</name>
    <dbReference type="NCBI Taxonomy" id="408172"/>
    <lineage>
        <taxon>unclassified sequences</taxon>
        <taxon>metagenomes</taxon>
        <taxon>ecological metagenomes</taxon>
    </lineage>
</organism>
<feature type="non-terminal residue" evidence="7">
    <location>
        <position position="76"/>
    </location>
</feature>
<accession>A0A382PBJ0</accession>
<feature type="transmembrane region" description="Helical" evidence="6">
    <location>
        <begin position="53"/>
        <end position="70"/>
    </location>
</feature>
<evidence type="ECO:0000256" key="3">
    <source>
        <dbReference type="ARBA" id="ARBA00022692"/>
    </source>
</evidence>
<evidence type="ECO:0000256" key="4">
    <source>
        <dbReference type="ARBA" id="ARBA00022989"/>
    </source>
</evidence>
<evidence type="ECO:0000256" key="6">
    <source>
        <dbReference type="SAM" id="Phobius"/>
    </source>
</evidence>
<dbReference type="PANTHER" id="PTHR30477">
    <property type="entry name" value="ABC-TRANSPORTER METAL-BINDING PROTEIN"/>
    <property type="match status" value="1"/>
</dbReference>
<evidence type="ECO:0000313" key="7">
    <source>
        <dbReference type="EMBL" id="SVC70217.1"/>
    </source>
</evidence>
<evidence type="ECO:0000256" key="2">
    <source>
        <dbReference type="ARBA" id="ARBA00008034"/>
    </source>
</evidence>
<protein>
    <recommendedName>
        <fullName evidence="8">ABC transmembrane type-1 domain-containing protein</fullName>
    </recommendedName>
</protein>
<sequence>VEFLTDPTTWWIEPFTSDGSMRNALLTALLAVVSTSVIGTWVVLRGMSFLGDALAHGVMPGIAVAFILGVDTHLGA</sequence>
<dbReference type="InterPro" id="IPR001626">
    <property type="entry name" value="ABC_TroCD"/>
</dbReference>
<name>A0A382PBJ0_9ZZZZ</name>
<feature type="transmembrane region" description="Helical" evidence="6">
    <location>
        <begin position="24"/>
        <end position="44"/>
    </location>
</feature>
<dbReference type="InterPro" id="IPR037294">
    <property type="entry name" value="ABC_BtuC-like"/>
</dbReference>
<comment type="subcellular location">
    <subcellularLocation>
        <location evidence="1">Membrane</location>
        <topology evidence="1">Multi-pass membrane protein</topology>
    </subcellularLocation>
</comment>
<evidence type="ECO:0000256" key="1">
    <source>
        <dbReference type="ARBA" id="ARBA00004141"/>
    </source>
</evidence>
<dbReference type="PANTHER" id="PTHR30477:SF13">
    <property type="entry name" value="IRON TRANSPORT SYSTEM MEMBRANE PROTEIN HI_0360-RELATED"/>
    <property type="match status" value="1"/>
</dbReference>
<evidence type="ECO:0000256" key="5">
    <source>
        <dbReference type="ARBA" id="ARBA00023136"/>
    </source>
</evidence>
<dbReference type="SUPFAM" id="SSF81345">
    <property type="entry name" value="ABC transporter involved in vitamin B12 uptake, BtuC"/>
    <property type="match status" value="1"/>
</dbReference>
<dbReference type="GO" id="GO:0010043">
    <property type="term" value="P:response to zinc ion"/>
    <property type="evidence" value="ECO:0007669"/>
    <property type="project" value="TreeGrafter"/>
</dbReference>
<keyword evidence="4 6" id="KW-1133">Transmembrane helix</keyword>
<proteinExistence type="inferred from homology"/>
<dbReference type="GO" id="GO:0055085">
    <property type="term" value="P:transmembrane transport"/>
    <property type="evidence" value="ECO:0007669"/>
    <property type="project" value="InterPro"/>
</dbReference>
<feature type="non-terminal residue" evidence="7">
    <location>
        <position position="1"/>
    </location>
</feature>
<reference evidence="7" key="1">
    <citation type="submission" date="2018-05" db="EMBL/GenBank/DDBJ databases">
        <authorList>
            <person name="Lanie J.A."/>
            <person name="Ng W.-L."/>
            <person name="Kazmierczak K.M."/>
            <person name="Andrzejewski T.M."/>
            <person name="Davidsen T.M."/>
            <person name="Wayne K.J."/>
            <person name="Tettelin H."/>
            <person name="Glass J.I."/>
            <person name="Rusch D."/>
            <person name="Podicherti R."/>
            <person name="Tsui H.-C.T."/>
            <person name="Winkler M.E."/>
        </authorList>
    </citation>
    <scope>NUCLEOTIDE SEQUENCE</scope>
</reference>
<dbReference type="GO" id="GO:0043190">
    <property type="term" value="C:ATP-binding cassette (ABC) transporter complex"/>
    <property type="evidence" value="ECO:0007669"/>
    <property type="project" value="InterPro"/>
</dbReference>
<keyword evidence="3 6" id="KW-0812">Transmembrane</keyword>
<dbReference type="Pfam" id="PF00950">
    <property type="entry name" value="ABC-3"/>
    <property type="match status" value="1"/>
</dbReference>
<gene>
    <name evidence="7" type="ORF">METZ01_LOCUS323071</name>
</gene>
<dbReference type="AlphaFoldDB" id="A0A382PBJ0"/>
<comment type="similarity">
    <text evidence="2">Belongs to the ABC-3 integral membrane protein family.</text>
</comment>